<evidence type="ECO:0000313" key="3">
    <source>
        <dbReference type="Proteomes" id="UP000405357"/>
    </source>
</evidence>
<dbReference type="PANTHER" id="PTHR48079">
    <property type="entry name" value="PROTEIN YEEZ"/>
    <property type="match status" value="1"/>
</dbReference>
<dbReference type="InterPro" id="IPR001509">
    <property type="entry name" value="Epimerase_deHydtase"/>
</dbReference>
<organism evidence="2 3">
    <name type="scientific">Pandoraea soli</name>
    <dbReference type="NCBI Taxonomy" id="2508293"/>
    <lineage>
        <taxon>Bacteria</taxon>
        <taxon>Pseudomonadati</taxon>
        <taxon>Pseudomonadota</taxon>
        <taxon>Betaproteobacteria</taxon>
        <taxon>Burkholderiales</taxon>
        <taxon>Burkholderiaceae</taxon>
        <taxon>Pandoraea</taxon>
    </lineage>
</organism>
<gene>
    <name evidence="2" type="ORF">PSO31014_03701</name>
</gene>
<keyword evidence="3" id="KW-1185">Reference proteome</keyword>
<evidence type="ECO:0000259" key="1">
    <source>
        <dbReference type="SMART" id="SM00822"/>
    </source>
</evidence>
<reference evidence="2 3" key="1">
    <citation type="submission" date="2019-08" db="EMBL/GenBank/DDBJ databases">
        <authorList>
            <person name="Peeters C."/>
        </authorList>
    </citation>
    <scope>NUCLEOTIDE SEQUENCE [LARGE SCALE GENOMIC DNA]</scope>
    <source>
        <strain evidence="2 3">LMG 31014</strain>
    </source>
</reference>
<protein>
    <submittedName>
        <fullName evidence="2">NAD-dependent dehydratase</fullName>
    </submittedName>
</protein>
<dbReference type="CDD" id="cd05232">
    <property type="entry name" value="UDP_G4E_4_SDR_e"/>
    <property type="match status" value="1"/>
</dbReference>
<evidence type="ECO:0000313" key="2">
    <source>
        <dbReference type="EMBL" id="VVE32319.1"/>
    </source>
</evidence>
<dbReference type="SUPFAM" id="SSF51735">
    <property type="entry name" value="NAD(P)-binding Rossmann-fold domains"/>
    <property type="match status" value="1"/>
</dbReference>
<name>A0ABY6W6G4_9BURK</name>
<dbReference type="InterPro" id="IPR051783">
    <property type="entry name" value="NAD(P)-dependent_oxidoreduct"/>
</dbReference>
<comment type="caution">
    <text evidence="2">The sequence shown here is derived from an EMBL/GenBank/DDBJ whole genome shotgun (WGS) entry which is preliminary data.</text>
</comment>
<dbReference type="InterPro" id="IPR036291">
    <property type="entry name" value="NAD(P)-bd_dom_sf"/>
</dbReference>
<dbReference type="Pfam" id="PF01370">
    <property type="entry name" value="Epimerase"/>
    <property type="match status" value="1"/>
</dbReference>
<proteinExistence type="predicted"/>
<dbReference type="SMART" id="SM00822">
    <property type="entry name" value="PKS_KR"/>
    <property type="match status" value="1"/>
</dbReference>
<dbReference type="Proteomes" id="UP000405357">
    <property type="component" value="Unassembled WGS sequence"/>
</dbReference>
<feature type="domain" description="Ketoreductase" evidence="1">
    <location>
        <begin position="2"/>
        <end position="158"/>
    </location>
</feature>
<sequence length="320" mass="34236">MVSILVTGASGMVGAAVVERLQRDVGIHVAGAVRREVAGGHLSNFRITGDIGPETDWTASLSGVDVVIHCAARVHVMGEHNGDEALRKFREVNVAGTERLAQACARAGVRRLVFVSSVKVNGESTSQRAPFRHDDPPAPQDAYGISKWEAEASLWGVSKKTGLEVVVVRPPLVYGPGVKANFLRLMQAVARGVPLPFGAVRNLRSMVYVANLSDLLAVAATHPGAAGHTFMVSDGDDLSTRRLIEGLAKAMGVRPRLLPVPCGWMRASARILGKAATSDRVLGSLQVDIEHTRRQLGWNPPCTVHDGLQETVAAWRNSQC</sequence>
<dbReference type="EMBL" id="CABPSG010000012">
    <property type="protein sequence ID" value="VVE32319.1"/>
    <property type="molecule type" value="Genomic_DNA"/>
</dbReference>
<dbReference type="InterPro" id="IPR057326">
    <property type="entry name" value="KR_dom"/>
</dbReference>
<dbReference type="Gene3D" id="3.40.50.720">
    <property type="entry name" value="NAD(P)-binding Rossmann-like Domain"/>
    <property type="match status" value="1"/>
</dbReference>
<dbReference type="PANTHER" id="PTHR48079:SF6">
    <property type="entry name" value="NAD(P)-BINDING DOMAIN-CONTAINING PROTEIN-RELATED"/>
    <property type="match status" value="1"/>
</dbReference>
<accession>A0ABY6W6G4</accession>